<dbReference type="Proteomes" id="UP000461585">
    <property type="component" value="Unassembled WGS sequence"/>
</dbReference>
<dbReference type="SUPFAM" id="SSF52096">
    <property type="entry name" value="ClpP/crotonase"/>
    <property type="match status" value="1"/>
</dbReference>
<dbReference type="SUPFAM" id="SSF50156">
    <property type="entry name" value="PDZ domain-like"/>
    <property type="match status" value="1"/>
</dbReference>
<comment type="caution">
    <text evidence="8">The sequence shown here is derived from an EMBL/GenBank/DDBJ whole genome shotgun (WGS) entry which is preliminary data.</text>
</comment>
<keyword evidence="4 5" id="KW-0720">Serine protease</keyword>
<dbReference type="Gene3D" id="1.10.101.10">
    <property type="entry name" value="PGBD-like superfamily/PGBD"/>
    <property type="match status" value="1"/>
</dbReference>
<keyword evidence="2 5" id="KW-0645">Protease</keyword>
<name>A0A7X5HVF2_9FIRM</name>
<comment type="similarity">
    <text evidence="1 5">Belongs to the peptidase S41A family.</text>
</comment>
<evidence type="ECO:0000256" key="4">
    <source>
        <dbReference type="ARBA" id="ARBA00022825"/>
    </source>
</evidence>
<dbReference type="PROSITE" id="PS50106">
    <property type="entry name" value="PDZ"/>
    <property type="match status" value="1"/>
</dbReference>
<dbReference type="GO" id="GO:0004175">
    <property type="term" value="F:endopeptidase activity"/>
    <property type="evidence" value="ECO:0007669"/>
    <property type="project" value="TreeGrafter"/>
</dbReference>
<evidence type="ECO:0000256" key="1">
    <source>
        <dbReference type="ARBA" id="ARBA00009179"/>
    </source>
</evidence>
<proteinExistence type="inferred from homology"/>
<dbReference type="InterPro" id="IPR036365">
    <property type="entry name" value="PGBD-like_sf"/>
</dbReference>
<evidence type="ECO:0000256" key="3">
    <source>
        <dbReference type="ARBA" id="ARBA00022801"/>
    </source>
</evidence>
<dbReference type="CDD" id="cd06782">
    <property type="entry name" value="cpPDZ_CPP-like"/>
    <property type="match status" value="1"/>
</dbReference>
<dbReference type="Pfam" id="PF03572">
    <property type="entry name" value="Peptidase_S41"/>
    <property type="match status" value="1"/>
</dbReference>
<dbReference type="InterPro" id="IPR036034">
    <property type="entry name" value="PDZ_sf"/>
</dbReference>
<dbReference type="SUPFAM" id="SSF47090">
    <property type="entry name" value="PGBD-like"/>
    <property type="match status" value="1"/>
</dbReference>
<dbReference type="PANTHER" id="PTHR32060:SF22">
    <property type="entry name" value="CARBOXYL-TERMINAL-PROCESSING PEPTIDASE 3, CHLOROPLASTIC"/>
    <property type="match status" value="1"/>
</dbReference>
<dbReference type="InterPro" id="IPR041489">
    <property type="entry name" value="PDZ_6"/>
</dbReference>
<gene>
    <name evidence="8" type="ORF">GXN74_06440</name>
</gene>
<protein>
    <submittedName>
        <fullName evidence="8">PDZ domain-containing protein</fullName>
    </submittedName>
</protein>
<dbReference type="NCBIfam" id="TIGR00225">
    <property type="entry name" value="prc"/>
    <property type="match status" value="1"/>
</dbReference>
<evidence type="ECO:0000259" key="7">
    <source>
        <dbReference type="PROSITE" id="PS50106"/>
    </source>
</evidence>
<keyword evidence="3 5" id="KW-0378">Hydrolase</keyword>
<evidence type="ECO:0000313" key="9">
    <source>
        <dbReference type="Proteomes" id="UP000461585"/>
    </source>
</evidence>
<dbReference type="GO" id="GO:0008236">
    <property type="term" value="F:serine-type peptidase activity"/>
    <property type="evidence" value="ECO:0007669"/>
    <property type="project" value="UniProtKB-KW"/>
</dbReference>
<organism evidence="8 9">
    <name type="scientific">Anaerotalea alkaliphila</name>
    <dbReference type="NCBI Taxonomy" id="2662126"/>
    <lineage>
        <taxon>Bacteria</taxon>
        <taxon>Bacillati</taxon>
        <taxon>Bacillota</taxon>
        <taxon>Clostridia</taxon>
        <taxon>Eubacteriales</taxon>
        <taxon>Anaerotalea</taxon>
    </lineage>
</organism>
<dbReference type="InterPro" id="IPR002477">
    <property type="entry name" value="Peptidoglycan-bd-like"/>
</dbReference>
<dbReference type="InterPro" id="IPR036366">
    <property type="entry name" value="PGBDSf"/>
</dbReference>
<evidence type="ECO:0000256" key="5">
    <source>
        <dbReference type="RuleBase" id="RU004404"/>
    </source>
</evidence>
<accession>A0A7X5HVF2</accession>
<keyword evidence="9" id="KW-1185">Reference proteome</keyword>
<dbReference type="CDD" id="cd07560">
    <property type="entry name" value="Peptidase_S41_CPP"/>
    <property type="match status" value="1"/>
</dbReference>
<dbReference type="SMART" id="SM00228">
    <property type="entry name" value="PDZ"/>
    <property type="match status" value="1"/>
</dbReference>
<reference evidence="8 9" key="1">
    <citation type="submission" date="2020-01" db="EMBL/GenBank/DDBJ databases">
        <title>Anaeroalcalibacter tamaniensis gen. nov., sp. nov., moderately halophilic strictly anaerobic fermenter bacterium from mud volcano of Taman peninsula.</title>
        <authorList>
            <person name="Frolova A."/>
            <person name="Merkel A.Y."/>
            <person name="Slobodkin A.I."/>
        </authorList>
    </citation>
    <scope>NUCLEOTIDE SEQUENCE [LARGE SCALE GENOMIC DNA]</scope>
    <source>
        <strain evidence="8 9">F-3ap</strain>
    </source>
</reference>
<evidence type="ECO:0000313" key="8">
    <source>
        <dbReference type="EMBL" id="NDL67377.1"/>
    </source>
</evidence>
<evidence type="ECO:0000256" key="6">
    <source>
        <dbReference type="SAM" id="SignalP"/>
    </source>
</evidence>
<dbReference type="Pfam" id="PF17820">
    <property type="entry name" value="PDZ_6"/>
    <property type="match status" value="1"/>
</dbReference>
<feature type="domain" description="PDZ" evidence="7">
    <location>
        <begin position="97"/>
        <end position="150"/>
    </location>
</feature>
<dbReference type="Gene3D" id="3.90.226.10">
    <property type="entry name" value="2-enoyl-CoA Hydratase, Chain A, domain 1"/>
    <property type="match status" value="1"/>
</dbReference>
<feature type="signal peptide" evidence="6">
    <location>
        <begin position="1"/>
        <end position="25"/>
    </location>
</feature>
<dbReference type="AlphaFoldDB" id="A0A7X5HVF2"/>
<dbReference type="Pfam" id="PF01471">
    <property type="entry name" value="PG_binding_1"/>
    <property type="match status" value="1"/>
</dbReference>
<dbReference type="Gene3D" id="3.30.750.44">
    <property type="match status" value="1"/>
</dbReference>
<dbReference type="Gene3D" id="2.30.42.10">
    <property type="match status" value="1"/>
</dbReference>
<evidence type="ECO:0000256" key="2">
    <source>
        <dbReference type="ARBA" id="ARBA00022670"/>
    </source>
</evidence>
<dbReference type="GO" id="GO:0006508">
    <property type="term" value="P:proteolysis"/>
    <property type="evidence" value="ECO:0007669"/>
    <property type="project" value="UniProtKB-KW"/>
</dbReference>
<dbReference type="PANTHER" id="PTHR32060">
    <property type="entry name" value="TAIL-SPECIFIC PROTEASE"/>
    <property type="match status" value="1"/>
</dbReference>
<dbReference type="RefSeq" id="WP_162370106.1">
    <property type="nucleotide sequence ID" value="NZ_JAAEEH010000014.1"/>
</dbReference>
<dbReference type="InterPro" id="IPR004447">
    <property type="entry name" value="Peptidase_S41A"/>
</dbReference>
<dbReference type="SMART" id="SM00245">
    <property type="entry name" value="TSPc"/>
    <property type="match status" value="1"/>
</dbReference>
<dbReference type="EMBL" id="JAAEEH010000014">
    <property type="protein sequence ID" value="NDL67377.1"/>
    <property type="molecule type" value="Genomic_DNA"/>
</dbReference>
<feature type="chain" id="PRO_5030541572" evidence="6">
    <location>
        <begin position="26"/>
        <end position="457"/>
    </location>
</feature>
<keyword evidence="6" id="KW-0732">Signal</keyword>
<dbReference type="InterPro" id="IPR001478">
    <property type="entry name" value="PDZ"/>
</dbReference>
<dbReference type="InterPro" id="IPR005151">
    <property type="entry name" value="Tail-specific_protease"/>
</dbReference>
<sequence>MERSLRKVLTALLVTALLLPHPAAAQSRLEAEDYAATFQYVMEFVEQNSLTPDLDQQKLFEAAMEGMFQILDPYSEFFTREEAEQFDNIVSRKYVGIGVEMRETPLGIAVTKVFRGSPAEDQGVMAGDMVLSVDGKQVADLGVGDVAALVLGEEGTRVGIVFQRGLELLEKSFSRRLVSIPTVEEIPLAGMDPVRAQKTMRIVLSGFAEDTEEEFKTLLETAGTRGVTHLVLDLRDNSGGYVDAAVAIGQMLVPAGPLVYFENKEGRRKVYGSTLERAPFRMTVLVNGHSASATEFLAAAIQDAGAGVLVGETTYGKGVAQYLFGIEEEYKLKLTMEEFFSRNGNKINGVGVVPDHVVEVPDLLSSDRRLYPGDVRPEVLELKKVLAYLGYFQGARDNSYDTLAVEGVMAFQRDAGLHVYGTCDFTTQKRLNQALADRLSKEDKPLEKALEVLWNRP</sequence>
<dbReference type="InterPro" id="IPR029045">
    <property type="entry name" value="ClpP/crotonase-like_dom_sf"/>
</dbReference>